<comment type="caution">
    <text evidence="2">The sequence shown here is derived from an EMBL/GenBank/DDBJ whole genome shotgun (WGS) entry which is preliminary data.</text>
</comment>
<evidence type="ECO:0000259" key="1">
    <source>
        <dbReference type="Pfam" id="PF00934"/>
    </source>
</evidence>
<name>A0A1A3MVC3_MYCAS</name>
<protein>
    <recommendedName>
        <fullName evidence="1">PE domain-containing protein</fullName>
    </recommendedName>
</protein>
<dbReference type="Gene3D" id="1.10.287.850">
    <property type="entry name" value="HP0062-like domain"/>
    <property type="match status" value="1"/>
</dbReference>
<dbReference type="SUPFAM" id="SSF140459">
    <property type="entry name" value="PE/PPE dimer-like"/>
    <property type="match status" value="1"/>
</dbReference>
<feature type="domain" description="PE" evidence="1">
    <location>
        <begin position="4"/>
        <end position="94"/>
    </location>
</feature>
<dbReference type="InterPro" id="IPR000084">
    <property type="entry name" value="PE-PGRS_N"/>
</dbReference>
<proteinExistence type="predicted"/>
<keyword evidence="3" id="KW-1185">Reference proteome</keyword>
<dbReference type="Pfam" id="PF00934">
    <property type="entry name" value="PE"/>
    <property type="match status" value="1"/>
</dbReference>
<accession>A0A1A3MVC3</accession>
<evidence type="ECO:0000313" key="3">
    <source>
        <dbReference type="Proteomes" id="UP000093629"/>
    </source>
</evidence>
<sequence>MSYLTTVPEFVSAAATDLAGIGSAIGSASNAIAGATTAVLPAGADEISAAIAGLFGSHGQDFQQLSAQVSRFHEQFVQAVRSAASAYAGAEFANIAPLQGLASAAAGSPFQQLEQMQIGFNTNLVTNEMLFNKSLVANEVALERMFFGTDSAFNGALNRSFNVGNLLLGSGEQAVNLFFGAPVPANFTSNLLLGSAAQTFNGGQIGGLVGAFDQSLMVPTDLIGMFTGSSGPTAAAGLAGLGVAAPASPFQQLEQMQIGFNTNLVANEQLFNQSLVTNEVALERMFFGTDSAFNGALNRSFNVGNLLLGSDEQAVNLFFGAPVPANFTSNLLLGSAAQTFNGGQIGGLVGAFDQSLMVPTDLIGMFTGGSGPTAAAGLAGLGVAAPASPFQQLEQMQIAFNTNLVTNEQLFNQSLVTNEVLWEQQVFGTDSAFNGALNRSFNVGNLLLGSGEQAVNLFFGAPVPANFTSNLLLGTALQTFNGGQIGGLVGAFDQGLMAGVDVIGLIAEPFTV</sequence>
<dbReference type="RefSeq" id="WP_065159737.1">
    <property type="nucleotide sequence ID" value="NZ_LZLQ01000106.1"/>
</dbReference>
<organism evidence="2 3">
    <name type="scientific">Mycobacterium asiaticum</name>
    <dbReference type="NCBI Taxonomy" id="1790"/>
    <lineage>
        <taxon>Bacteria</taxon>
        <taxon>Bacillati</taxon>
        <taxon>Actinomycetota</taxon>
        <taxon>Actinomycetes</taxon>
        <taxon>Mycobacteriales</taxon>
        <taxon>Mycobacteriaceae</taxon>
        <taxon>Mycobacterium</taxon>
    </lineage>
</organism>
<dbReference type="OrthoDB" id="4679608at2"/>
<dbReference type="AlphaFoldDB" id="A0A1A3MVC3"/>
<gene>
    <name evidence="2" type="ORF">A5636_08830</name>
</gene>
<dbReference type="EMBL" id="LZLQ01000106">
    <property type="protein sequence ID" value="OBK13848.1"/>
    <property type="molecule type" value="Genomic_DNA"/>
</dbReference>
<evidence type="ECO:0000313" key="2">
    <source>
        <dbReference type="EMBL" id="OBK13848.1"/>
    </source>
</evidence>
<reference evidence="2 3" key="1">
    <citation type="submission" date="2016-06" db="EMBL/GenBank/DDBJ databases">
        <authorList>
            <person name="Kjaerup R.B."/>
            <person name="Dalgaard T.S."/>
            <person name="Juul-Madsen H.R."/>
        </authorList>
    </citation>
    <scope>NUCLEOTIDE SEQUENCE [LARGE SCALE GENOMIC DNA]</scope>
    <source>
        <strain evidence="2 3">1245139.5</strain>
    </source>
</reference>
<dbReference type="Proteomes" id="UP000093629">
    <property type="component" value="Unassembled WGS sequence"/>
</dbReference>
<dbReference type="InterPro" id="IPR038332">
    <property type="entry name" value="PPE_sf"/>
</dbReference>